<feature type="region of interest" description="Disordered" evidence="7">
    <location>
        <begin position="965"/>
        <end position="987"/>
    </location>
</feature>
<evidence type="ECO:0000256" key="6">
    <source>
        <dbReference type="ARBA" id="ARBA00023136"/>
    </source>
</evidence>
<dbReference type="Proteomes" id="UP000054321">
    <property type="component" value="Unassembled WGS sequence"/>
</dbReference>
<feature type="compositionally biased region" description="Acidic residues" evidence="7">
    <location>
        <begin position="965"/>
        <end position="974"/>
    </location>
</feature>
<proteinExistence type="predicted"/>
<keyword evidence="4" id="KW-0256">Endoplasmic reticulum</keyword>
<dbReference type="GO" id="GO:0016020">
    <property type="term" value="C:membrane"/>
    <property type="evidence" value="ECO:0007669"/>
    <property type="project" value="UniProtKB-SubCell"/>
</dbReference>
<dbReference type="GO" id="GO:0005783">
    <property type="term" value="C:endoplasmic reticulum"/>
    <property type="evidence" value="ECO:0007669"/>
    <property type="project" value="UniProtKB-SubCell"/>
</dbReference>
<dbReference type="GO" id="GO:0005739">
    <property type="term" value="C:mitochondrion"/>
    <property type="evidence" value="ECO:0007669"/>
    <property type="project" value="UniProtKB-SubCell"/>
</dbReference>
<evidence type="ECO:0000256" key="3">
    <source>
        <dbReference type="ARBA" id="ARBA00004370"/>
    </source>
</evidence>
<feature type="region of interest" description="Disordered" evidence="7">
    <location>
        <begin position="646"/>
        <end position="667"/>
    </location>
</feature>
<organism evidence="8 9">
    <name type="scientific">Oidiodendron maius (strain Zn)</name>
    <dbReference type="NCBI Taxonomy" id="913774"/>
    <lineage>
        <taxon>Eukaryota</taxon>
        <taxon>Fungi</taxon>
        <taxon>Dikarya</taxon>
        <taxon>Ascomycota</taxon>
        <taxon>Pezizomycotina</taxon>
        <taxon>Leotiomycetes</taxon>
        <taxon>Leotiomycetes incertae sedis</taxon>
        <taxon>Myxotrichaceae</taxon>
        <taxon>Oidiodendron</taxon>
    </lineage>
</organism>
<reference evidence="8 9" key="1">
    <citation type="submission" date="2014-04" db="EMBL/GenBank/DDBJ databases">
        <authorList>
            <consortium name="DOE Joint Genome Institute"/>
            <person name="Kuo A."/>
            <person name="Martino E."/>
            <person name="Perotto S."/>
            <person name="Kohler A."/>
            <person name="Nagy L.G."/>
            <person name="Floudas D."/>
            <person name="Copeland A."/>
            <person name="Barry K.W."/>
            <person name="Cichocki N."/>
            <person name="Veneault-Fourrey C."/>
            <person name="LaButti K."/>
            <person name="Lindquist E.A."/>
            <person name="Lipzen A."/>
            <person name="Lundell T."/>
            <person name="Morin E."/>
            <person name="Murat C."/>
            <person name="Sun H."/>
            <person name="Tunlid A."/>
            <person name="Henrissat B."/>
            <person name="Grigoriev I.V."/>
            <person name="Hibbett D.S."/>
            <person name="Martin F."/>
            <person name="Nordberg H.P."/>
            <person name="Cantor M.N."/>
            <person name="Hua S.X."/>
        </authorList>
    </citation>
    <scope>NUCLEOTIDE SEQUENCE [LARGE SCALE GENOMIC DNA]</scope>
    <source>
        <strain evidence="8 9">Zn</strain>
    </source>
</reference>
<evidence type="ECO:0000256" key="1">
    <source>
        <dbReference type="ARBA" id="ARBA00004173"/>
    </source>
</evidence>
<comment type="subcellular location">
    <subcellularLocation>
        <location evidence="2">Endoplasmic reticulum</location>
    </subcellularLocation>
    <subcellularLocation>
        <location evidence="3">Membrane</location>
    </subcellularLocation>
    <subcellularLocation>
        <location evidence="1">Mitochondrion</location>
    </subcellularLocation>
</comment>
<dbReference type="InParanoid" id="A0A0C3CWT7"/>
<keyword evidence="6" id="KW-0472">Membrane</keyword>
<sequence>MGPFLELLYEPEAADAVELDIVFVHGMNPANVPKHAYRTWTHEDGTLWPRDLLPKVMPASRIMLFGYNSNIAFGSTSTTIFDHASALLSLLSGNRSATKSKTRHLLFVAHSLGGLVVKQASIVALIVASLDSGDGHLIQESTIGIIFFATPHRGGNGVHLAEVVSNAVLRISGTSSAKNDILMTLKPLSRSADSLTQHFRPLLEKFLYISFFETRPKRVKKSMLSWVSLLVVDRYSAVLGLASSREKQVACDADHSEICKFSAEGFKDVLEELLAFVARAKKEKEGLAKPKTEPAAPLPFHIGTSPGFDGWLSQFQAPAGPILSKGVKSKTIMRDVIAAISTIDDEVAIPVFQDDIPVELLISGLKKECSAKTYRVRASVGSCSRIDELIISLKKKGFTRLYGFHNQQNDIGIGPSLHIDTPVPVTVTSSPSRYDWSTGPLLINENEAFNHFAQQVAMRRPIHIYLPPSGDSLPPSLSATKIQVRCGSVRLAISFMRTLRVPDIDGVQMAPAAREAMFMTFECESDHGSVHGPGVKGDYTWKRLAGKIPEALAIRVFVGNVNVLTGRPATSRGSKTQGALEQDYIVVPGQRTLYGVASGSGTVRQFVAMQPGFGYTVEEQLTDTGAVGGIQLEIWQEKGLPYIRSTDPPFKWRSPGKKKETHHSWEERDTLKQAGADTPKTYGLKVDDDFDLQSSPLKAIQEHFLPYTSRLVVHDDCYYPDPSKQRAAMVHDLFSRKIVRNGAALELHAVTEPLVATVEHSPMIGHMLRAQWRDRLKGTAKDPPFYRRHLKDNPEDCRTYKCSPFLMGWELHHLVRTDPFFKLANHQPHHVYLGFGKDRINHERIWNTRHRTLFDYGIRGPDPVKLYCFYDPPSGPEAIVDREHTKRTPTWEMGIAGGGELRQETFPDPIKPAYSRWDVDGARFLNIQILNSVAFNMVTGLPVPQTPVTAQVYAGYGFQFMKEYEDGEEGDGEPDGSTNSGGDAVDPAQANPILAVKSVSERDSLLQAEKSIVSRSHVDPAAPATACKACEVRAREFRGQGLCDQILRPCNHAVCADCRSELVVEMMNLALTPDVSRGAIFLCPLCGEPVMETVPLAGPMKVPGMSGCWALCCMGYRLDVAEVQ</sequence>
<evidence type="ECO:0000313" key="8">
    <source>
        <dbReference type="EMBL" id="KIM94147.1"/>
    </source>
</evidence>
<protein>
    <recommendedName>
        <fullName evidence="10">RING-type domain-containing protein</fullName>
    </recommendedName>
</protein>
<dbReference type="InterPro" id="IPR052374">
    <property type="entry name" value="SERAC1"/>
</dbReference>
<dbReference type="AlphaFoldDB" id="A0A0C3CWT7"/>
<evidence type="ECO:0000256" key="2">
    <source>
        <dbReference type="ARBA" id="ARBA00004240"/>
    </source>
</evidence>
<dbReference type="HOGENOM" id="CLU_279925_0_0_1"/>
<evidence type="ECO:0000256" key="5">
    <source>
        <dbReference type="ARBA" id="ARBA00023128"/>
    </source>
</evidence>
<dbReference type="EMBL" id="KN832891">
    <property type="protein sequence ID" value="KIM94147.1"/>
    <property type="molecule type" value="Genomic_DNA"/>
</dbReference>
<dbReference type="PANTHER" id="PTHR48182">
    <property type="entry name" value="PROTEIN SERAC1"/>
    <property type="match status" value="1"/>
</dbReference>
<evidence type="ECO:0000256" key="7">
    <source>
        <dbReference type="SAM" id="MobiDB-lite"/>
    </source>
</evidence>
<accession>A0A0C3CWT7</accession>
<keyword evidence="5" id="KW-0496">Mitochondrion</keyword>
<dbReference type="SUPFAM" id="SSF53474">
    <property type="entry name" value="alpha/beta-Hydrolases"/>
    <property type="match status" value="1"/>
</dbReference>
<evidence type="ECO:0008006" key="10">
    <source>
        <dbReference type="Google" id="ProtNLM"/>
    </source>
</evidence>
<dbReference type="InterPro" id="IPR029058">
    <property type="entry name" value="AB_hydrolase_fold"/>
</dbReference>
<dbReference type="Gene3D" id="3.40.50.1820">
    <property type="entry name" value="alpha/beta hydrolase"/>
    <property type="match status" value="1"/>
</dbReference>
<evidence type="ECO:0000256" key="4">
    <source>
        <dbReference type="ARBA" id="ARBA00022824"/>
    </source>
</evidence>
<reference evidence="9" key="2">
    <citation type="submission" date="2015-01" db="EMBL/GenBank/DDBJ databases">
        <title>Evolutionary Origins and Diversification of the Mycorrhizal Mutualists.</title>
        <authorList>
            <consortium name="DOE Joint Genome Institute"/>
            <consortium name="Mycorrhizal Genomics Consortium"/>
            <person name="Kohler A."/>
            <person name="Kuo A."/>
            <person name="Nagy L.G."/>
            <person name="Floudas D."/>
            <person name="Copeland A."/>
            <person name="Barry K.W."/>
            <person name="Cichocki N."/>
            <person name="Veneault-Fourrey C."/>
            <person name="LaButti K."/>
            <person name="Lindquist E.A."/>
            <person name="Lipzen A."/>
            <person name="Lundell T."/>
            <person name="Morin E."/>
            <person name="Murat C."/>
            <person name="Riley R."/>
            <person name="Ohm R."/>
            <person name="Sun H."/>
            <person name="Tunlid A."/>
            <person name="Henrissat B."/>
            <person name="Grigoriev I.V."/>
            <person name="Hibbett D.S."/>
            <person name="Martin F."/>
        </authorList>
    </citation>
    <scope>NUCLEOTIDE SEQUENCE [LARGE SCALE GENOMIC DNA]</scope>
    <source>
        <strain evidence="9">Zn</strain>
    </source>
</reference>
<name>A0A0C3CWT7_OIDMZ</name>
<gene>
    <name evidence="8" type="ORF">OIDMADRAFT_184539</name>
</gene>
<keyword evidence="9" id="KW-1185">Reference proteome</keyword>
<dbReference type="PANTHER" id="PTHR48182:SF2">
    <property type="entry name" value="PROTEIN SERAC1"/>
    <property type="match status" value="1"/>
</dbReference>
<evidence type="ECO:0000313" key="9">
    <source>
        <dbReference type="Proteomes" id="UP000054321"/>
    </source>
</evidence>
<dbReference type="OrthoDB" id="427518at2759"/>